<organism evidence="15 16">
    <name type="scientific">Globisporangium ultimum (strain ATCC 200006 / CBS 805.95 / DAOM BR144)</name>
    <name type="common">Pythium ultimum</name>
    <dbReference type="NCBI Taxonomy" id="431595"/>
    <lineage>
        <taxon>Eukaryota</taxon>
        <taxon>Sar</taxon>
        <taxon>Stramenopiles</taxon>
        <taxon>Oomycota</taxon>
        <taxon>Peronosporomycetes</taxon>
        <taxon>Pythiales</taxon>
        <taxon>Pythiaceae</taxon>
        <taxon>Globisporangium</taxon>
    </lineage>
</organism>
<evidence type="ECO:0000256" key="6">
    <source>
        <dbReference type="ARBA" id="ARBA00023015"/>
    </source>
</evidence>
<reference evidence="16" key="1">
    <citation type="journal article" date="2010" name="Genome Biol.">
        <title>Genome sequence of the necrotrophic plant pathogen Pythium ultimum reveals original pathogenicity mechanisms and effector repertoire.</title>
        <authorList>
            <person name="Levesque C.A."/>
            <person name="Brouwer H."/>
            <person name="Cano L."/>
            <person name="Hamilton J.P."/>
            <person name="Holt C."/>
            <person name="Huitema E."/>
            <person name="Raffaele S."/>
            <person name="Robideau G.P."/>
            <person name="Thines M."/>
            <person name="Win J."/>
            <person name="Zerillo M.M."/>
            <person name="Beakes G.W."/>
            <person name="Boore J.L."/>
            <person name="Busam D."/>
            <person name="Dumas B."/>
            <person name="Ferriera S."/>
            <person name="Fuerstenberg S.I."/>
            <person name="Gachon C.M."/>
            <person name="Gaulin E."/>
            <person name="Govers F."/>
            <person name="Grenville-Briggs L."/>
            <person name="Horner N."/>
            <person name="Hostetler J."/>
            <person name="Jiang R.H."/>
            <person name="Johnson J."/>
            <person name="Krajaejun T."/>
            <person name="Lin H."/>
            <person name="Meijer H.J."/>
            <person name="Moore B."/>
            <person name="Morris P."/>
            <person name="Phuntmart V."/>
            <person name="Puiu D."/>
            <person name="Shetty J."/>
            <person name="Stajich J.E."/>
            <person name="Tripathy S."/>
            <person name="Wawra S."/>
            <person name="van West P."/>
            <person name="Whitty B.R."/>
            <person name="Coutinho P.M."/>
            <person name="Henrissat B."/>
            <person name="Martin F."/>
            <person name="Thomas P.D."/>
            <person name="Tyler B.M."/>
            <person name="De Vries R.P."/>
            <person name="Kamoun S."/>
            <person name="Yandell M."/>
            <person name="Tisserat N."/>
            <person name="Buell C.R."/>
        </authorList>
    </citation>
    <scope>NUCLEOTIDE SEQUENCE</scope>
    <source>
        <strain evidence="16">DAOM:BR144</strain>
    </source>
</reference>
<evidence type="ECO:0000256" key="3">
    <source>
        <dbReference type="ARBA" id="ARBA00013184"/>
    </source>
</evidence>
<dbReference type="SUPFAM" id="SSF57903">
    <property type="entry name" value="FYVE/PHD zinc finger"/>
    <property type="match status" value="1"/>
</dbReference>
<keyword evidence="16" id="KW-1185">Reference proteome</keyword>
<dbReference type="InterPro" id="IPR013178">
    <property type="entry name" value="Histone_AcTrfase_Rtt109/CBP"/>
</dbReference>
<comment type="function">
    <text evidence="1">Acetyltransferase enzyme. Acetylates histones, giving a specific tag for transcriptional activation.</text>
</comment>
<evidence type="ECO:0000256" key="5">
    <source>
        <dbReference type="ARBA" id="ARBA00022853"/>
    </source>
</evidence>
<dbReference type="HOGENOM" id="CLU_017645_0_0_1"/>
<keyword evidence="6" id="KW-0805">Transcription regulation</keyword>
<feature type="region of interest" description="Disordered" evidence="12">
    <location>
        <begin position="136"/>
        <end position="160"/>
    </location>
</feature>
<feature type="domain" description="CBP/p300-type HAT" evidence="14">
    <location>
        <begin position="256"/>
        <end position="687"/>
    </location>
</feature>
<keyword evidence="7 11" id="KW-0103">Bromodomain</keyword>
<feature type="region of interest" description="Disordered" evidence="12">
    <location>
        <begin position="544"/>
        <end position="563"/>
    </location>
</feature>
<dbReference type="SMART" id="SM01250">
    <property type="entry name" value="KAT11"/>
    <property type="match status" value="1"/>
</dbReference>
<keyword evidence="8" id="KW-0804">Transcription</keyword>
<dbReference type="PANTHER" id="PTHR13808:SF1">
    <property type="entry name" value="HISTONE ACETYLTRANSFERASE"/>
    <property type="match status" value="1"/>
</dbReference>
<evidence type="ECO:0000256" key="10">
    <source>
        <dbReference type="ARBA" id="ARBA00048017"/>
    </source>
</evidence>
<reference evidence="16" key="2">
    <citation type="submission" date="2010-04" db="EMBL/GenBank/DDBJ databases">
        <authorList>
            <person name="Buell R."/>
            <person name="Hamilton J."/>
            <person name="Hostetler J."/>
        </authorList>
    </citation>
    <scope>NUCLEOTIDE SEQUENCE [LARGE SCALE GENOMIC DNA]</scope>
    <source>
        <strain evidence="16">DAOM:BR144</strain>
    </source>
</reference>
<dbReference type="GO" id="GO:0000123">
    <property type="term" value="C:histone acetyltransferase complex"/>
    <property type="evidence" value="ECO:0007669"/>
    <property type="project" value="TreeGrafter"/>
</dbReference>
<evidence type="ECO:0000256" key="7">
    <source>
        <dbReference type="ARBA" id="ARBA00023117"/>
    </source>
</evidence>
<evidence type="ECO:0000259" key="13">
    <source>
        <dbReference type="PROSITE" id="PS50014"/>
    </source>
</evidence>
<evidence type="ECO:0000313" key="15">
    <source>
        <dbReference type="EnsemblProtists" id="PYU1_T002189"/>
    </source>
</evidence>
<name>K3WB48_GLOUD</name>
<dbReference type="GO" id="GO:0005634">
    <property type="term" value="C:nucleus"/>
    <property type="evidence" value="ECO:0007669"/>
    <property type="project" value="UniProtKB-SubCell"/>
</dbReference>
<dbReference type="eggNOG" id="KOG1778">
    <property type="taxonomic scope" value="Eukaryota"/>
</dbReference>
<dbReference type="InterPro" id="IPR031162">
    <property type="entry name" value="CBP_P300_HAT"/>
</dbReference>
<dbReference type="OMA" id="HDEHYPS"/>
<evidence type="ECO:0000259" key="14">
    <source>
        <dbReference type="PROSITE" id="PS51727"/>
    </source>
</evidence>
<dbReference type="EnsemblProtists" id="PYU1_T002189">
    <property type="protein sequence ID" value="PYU1_T002189"/>
    <property type="gene ID" value="PYU1_G002187"/>
</dbReference>
<dbReference type="PROSITE" id="PS51727">
    <property type="entry name" value="CBP_P300_HAT"/>
    <property type="match status" value="1"/>
</dbReference>
<evidence type="ECO:0000256" key="12">
    <source>
        <dbReference type="SAM" id="MobiDB-lite"/>
    </source>
</evidence>
<dbReference type="EC" id="2.3.1.48" evidence="3"/>
<dbReference type="PROSITE" id="PS50014">
    <property type="entry name" value="BROMODOMAIN_2"/>
    <property type="match status" value="1"/>
</dbReference>
<dbReference type="InterPro" id="IPR013083">
    <property type="entry name" value="Znf_RING/FYVE/PHD"/>
</dbReference>
<dbReference type="GO" id="GO:0031490">
    <property type="term" value="F:chromatin DNA binding"/>
    <property type="evidence" value="ECO:0007669"/>
    <property type="project" value="TreeGrafter"/>
</dbReference>
<evidence type="ECO:0000313" key="16">
    <source>
        <dbReference type="Proteomes" id="UP000019132"/>
    </source>
</evidence>
<dbReference type="GO" id="GO:0045944">
    <property type="term" value="P:positive regulation of transcription by RNA polymerase II"/>
    <property type="evidence" value="ECO:0007669"/>
    <property type="project" value="TreeGrafter"/>
</dbReference>
<dbReference type="GO" id="GO:0003713">
    <property type="term" value="F:transcription coactivator activity"/>
    <property type="evidence" value="ECO:0007669"/>
    <property type="project" value="TreeGrafter"/>
</dbReference>
<dbReference type="eggNOG" id="KOG1474">
    <property type="taxonomic scope" value="Eukaryota"/>
</dbReference>
<dbReference type="SUPFAM" id="SSF47370">
    <property type="entry name" value="Bromodomain"/>
    <property type="match status" value="1"/>
</dbReference>
<dbReference type="PRINTS" id="PR00503">
    <property type="entry name" value="BROMODOMAIN"/>
</dbReference>
<evidence type="ECO:0000256" key="1">
    <source>
        <dbReference type="ARBA" id="ARBA00002581"/>
    </source>
</evidence>
<dbReference type="InParanoid" id="K3WB48"/>
<dbReference type="Proteomes" id="UP000019132">
    <property type="component" value="Unassembled WGS sequence"/>
</dbReference>
<dbReference type="AlphaFoldDB" id="K3WB48"/>
<dbReference type="Gene3D" id="1.20.920.10">
    <property type="entry name" value="Bromodomain-like"/>
    <property type="match status" value="1"/>
</dbReference>
<feature type="compositionally biased region" description="Polar residues" evidence="12">
    <location>
        <begin position="141"/>
        <end position="158"/>
    </location>
</feature>
<evidence type="ECO:0000256" key="4">
    <source>
        <dbReference type="ARBA" id="ARBA00022679"/>
    </source>
</evidence>
<dbReference type="STRING" id="431595.K3WB48"/>
<evidence type="ECO:0000256" key="2">
    <source>
        <dbReference type="ARBA" id="ARBA00004123"/>
    </source>
</evidence>
<sequence length="753" mass="85831">MDLGTVKKRLAEGRYLEMQDVVADVRLVFENAKLFNAPNHSIHVDADILLRRFDTEIKNGLDRLQKRKYAPVHSCNACHGSTCILCDQQCLPFAQPHLQCSGSCGTDIRKGSIYYVARDGTRVWCHKCRNRLVRENGGASGSTKSGHLSQSNTPTGSKSHAFDLESQQAADVDDVNANLVRMKCDTTVEPWVKCSGCDRWMHQICGLYNPVQGEHKKPHDYVCPLCCWRQKASIPPPSSSLHNLLNPASSDKEESKSTCLNIPPCELSEFIQSYLRHELEAIGEGEAAKSLNVRVLSFPEEKMTIPEGVVRAFDENSKVLSQICPERDVSSQRLPSQVSFLSRGIYLFQKHDGVDISLFTMYSQEFGEDCEFAANRRAVYIAYIDSIRYLKPASARTSAYHLMMMAYFDYIRRRGFERVHIWSCPPQKRISYVFWCRPAFQKTPSAEHLRSWYNRLLGKAKARNIVRDWTTLYDRYLSHADSDLPLKEEQPNLIATRGVTSRIVDPGELAWPATELPPIFDGDFIPAELDRILGRIGARNGKIRRASESGGKNTSIGSSGGKHAVGDKVVRIKEDPDSHPPVLQQQQVEYKLREVFSKLQFAVKRLKQDLLVVYLAVNDVVDPTTQRPRACRPQTTVPDWCRQVPRFFGNRFMFHQLCSSAGYQFDSLRRAKHSTMMILHHYFNEHIPQVNVFCRECSLLITNVEYWSCPECDRFALCDTCCKRDGTKHKHPLQYGATMRPFKSHPHKQLTEM</sequence>
<dbReference type="InterPro" id="IPR001487">
    <property type="entry name" value="Bromodomain"/>
</dbReference>
<proteinExistence type="predicted"/>
<keyword evidence="5" id="KW-0156">Chromatin regulator</keyword>
<dbReference type="SUPFAM" id="SSF57850">
    <property type="entry name" value="RING/U-box"/>
    <property type="match status" value="1"/>
</dbReference>
<dbReference type="InterPro" id="IPR036427">
    <property type="entry name" value="Bromodomain-like_sf"/>
</dbReference>
<protein>
    <recommendedName>
        <fullName evidence="3">histone acetyltransferase</fullName>
        <ecNumber evidence="3">2.3.1.48</ecNumber>
    </recommendedName>
</protein>
<dbReference type="PANTHER" id="PTHR13808">
    <property type="entry name" value="CBP/P300-RELATED"/>
    <property type="match status" value="1"/>
</dbReference>
<reference evidence="15" key="3">
    <citation type="submission" date="2014-11" db="UniProtKB">
        <authorList>
            <consortium name="EnsemblProtists"/>
        </authorList>
    </citation>
    <scope>IDENTIFICATION</scope>
    <source>
        <strain evidence="15">DAOM BR144</strain>
    </source>
</reference>
<dbReference type="InterPro" id="IPR011011">
    <property type="entry name" value="Znf_FYVE_PHD"/>
</dbReference>
<dbReference type="VEuPathDB" id="FungiDB:PYU1_G002187"/>
<dbReference type="Pfam" id="PF00439">
    <property type="entry name" value="Bromodomain"/>
    <property type="match status" value="1"/>
</dbReference>
<evidence type="ECO:0000256" key="11">
    <source>
        <dbReference type="PROSITE-ProRule" id="PRU00035"/>
    </source>
</evidence>
<keyword evidence="9" id="KW-0539">Nucleus</keyword>
<feature type="domain" description="Bromo" evidence="13">
    <location>
        <begin position="1"/>
        <end position="43"/>
    </location>
</feature>
<evidence type="ECO:0000256" key="9">
    <source>
        <dbReference type="ARBA" id="ARBA00023242"/>
    </source>
</evidence>
<dbReference type="Pfam" id="PF08214">
    <property type="entry name" value="HAT_KAT11"/>
    <property type="match status" value="1"/>
</dbReference>
<accession>K3WB48</accession>
<dbReference type="Gene3D" id="3.30.40.10">
    <property type="entry name" value="Zinc/RING finger domain, C3HC4 (zinc finger)"/>
    <property type="match status" value="1"/>
</dbReference>
<dbReference type="GO" id="GO:0005667">
    <property type="term" value="C:transcription regulator complex"/>
    <property type="evidence" value="ECO:0007669"/>
    <property type="project" value="TreeGrafter"/>
</dbReference>
<comment type="catalytic activity">
    <reaction evidence="10">
        <text>L-lysyl-[protein] + acetyl-CoA = N(6)-acetyl-L-lysyl-[protein] + CoA + H(+)</text>
        <dbReference type="Rhea" id="RHEA:45948"/>
        <dbReference type="Rhea" id="RHEA-COMP:9752"/>
        <dbReference type="Rhea" id="RHEA-COMP:10731"/>
        <dbReference type="ChEBI" id="CHEBI:15378"/>
        <dbReference type="ChEBI" id="CHEBI:29969"/>
        <dbReference type="ChEBI" id="CHEBI:57287"/>
        <dbReference type="ChEBI" id="CHEBI:57288"/>
        <dbReference type="ChEBI" id="CHEBI:61930"/>
        <dbReference type="EC" id="2.3.1.48"/>
    </reaction>
</comment>
<comment type="subcellular location">
    <subcellularLocation>
        <location evidence="2">Nucleus</location>
    </subcellularLocation>
</comment>
<evidence type="ECO:0000256" key="8">
    <source>
        <dbReference type="ARBA" id="ARBA00023163"/>
    </source>
</evidence>
<keyword evidence="4" id="KW-0808">Transferase</keyword>
<dbReference type="GO" id="GO:0004402">
    <property type="term" value="F:histone acetyltransferase activity"/>
    <property type="evidence" value="ECO:0007669"/>
    <property type="project" value="InterPro"/>
</dbReference>